<sequence length="101" mass="11583">MQKLEIGGIYKHYKGTKTKVIAEALNSETLEPMVIYIHLEDGVVWARPKKMFLERIILNGHAKGRASKKVERFKKIKHLPALLPTPKLMQAGKILIKPRKK</sequence>
<proteinExistence type="predicted"/>
<organism evidence="2 3">
    <name type="scientific">Candidatus Nomurabacteria bacterium CG22_combo_CG10-13_8_21_14_all_32_8</name>
    <dbReference type="NCBI Taxonomy" id="1974732"/>
    <lineage>
        <taxon>Bacteria</taxon>
        <taxon>Candidatus Nomuraibacteriota</taxon>
    </lineage>
</organism>
<dbReference type="Proteomes" id="UP000229176">
    <property type="component" value="Unassembled WGS sequence"/>
</dbReference>
<reference evidence="2 3" key="1">
    <citation type="submission" date="2017-09" db="EMBL/GenBank/DDBJ databases">
        <title>Depth-based differentiation of microbial function through sediment-hosted aquifers and enrichment of novel symbionts in the deep terrestrial subsurface.</title>
        <authorList>
            <person name="Probst A.J."/>
            <person name="Ladd B."/>
            <person name="Jarett J.K."/>
            <person name="Geller-Mcgrath D.E."/>
            <person name="Sieber C.M."/>
            <person name="Emerson J.B."/>
            <person name="Anantharaman K."/>
            <person name="Thomas B.C."/>
            <person name="Malmstrom R."/>
            <person name="Stieglmeier M."/>
            <person name="Klingl A."/>
            <person name="Woyke T."/>
            <person name="Ryan C.M."/>
            <person name="Banfield J.F."/>
        </authorList>
    </citation>
    <scope>NUCLEOTIDE SEQUENCE [LARGE SCALE GENOMIC DNA]</scope>
    <source>
        <strain evidence="2">CG22_combo_CG10-13_8_21_14_all_32_8</strain>
    </source>
</reference>
<dbReference type="Pfam" id="PF07866">
    <property type="entry name" value="DUF1653"/>
    <property type="match status" value="1"/>
</dbReference>
<dbReference type="AlphaFoldDB" id="A0A2H0CGL6"/>
<gene>
    <name evidence="2" type="ORF">COW91_01410</name>
</gene>
<dbReference type="InterPro" id="IPR023387">
    <property type="entry name" value="DUF1653-like_dom"/>
</dbReference>
<evidence type="ECO:0000313" key="3">
    <source>
        <dbReference type="Proteomes" id="UP000229176"/>
    </source>
</evidence>
<evidence type="ECO:0000259" key="1">
    <source>
        <dbReference type="Pfam" id="PF07866"/>
    </source>
</evidence>
<accession>A0A2H0CGL6</accession>
<comment type="caution">
    <text evidence="2">The sequence shown here is derived from an EMBL/GenBank/DDBJ whole genome shotgun (WGS) entry which is preliminary data.</text>
</comment>
<feature type="domain" description="DUF1653" evidence="1">
    <location>
        <begin position="8"/>
        <end position="64"/>
    </location>
</feature>
<evidence type="ECO:0000313" key="2">
    <source>
        <dbReference type="EMBL" id="PIP69057.1"/>
    </source>
</evidence>
<protein>
    <recommendedName>
        <fullName evidence="1">DUF1653 domain-containing protein</fullName>
    </recommendedName>
</protein>
<name>A0A2H0CGL6_9BACT</name>
<dbReference type="Gene3D" id="2.30.30.320">
    <property type="entry name" value="DUF1653-like domain"/>
    <property type="match status" value="1"/>
</dbReference>
<dbReference type="EMBL" id="PCTI01000017">
    <property type="protein sequence ID" value="PIP69057.1"/>
    <property type="molecule type" value="Genomic_DNA"/>
</dbReference>
<dbReference type="InterPro" id="IPR037135">
    <property type="entry name" value="DUF1653-like_dom_sf"/>
</dbReference>